<sequence>MLHPDWPAVHSVAYEQATSFVHGTTLCRVAADRADELRELLEQLVEGQLAVLRVPASAAADELRVPGLQR</sequence>
<dbReference type="EMBL" id="WEGI01000014">
    <property type="protein sequence ID" value="MQY30628.1"/>
    <property type="molecule type" value="Genomic_DNA"/>
</dbReference>
<dbReference type="RefSeq" id="WP_153347872.1">
    <property type="nucleotide sequence ID" value="NZ_WEGI01000014.1"/>
</dbReference>
<accession>A0A7K0DYL0</accession>
<name>A0A7K0DYL0_9NOCA</name>
<reference evidence="1 2" key="1">
    <citation type="submission" date="2019-10" db="EMBL/GenBank/DDBJ databases">
        <title>Nocardia macrotermitis sp. nov. and Nocardia aurantia sp. nov., isolated from the gut of fungus growing-termite Macrotermes natalensis.</title>
        <authorList>
            <person name="Benndorf R."/>
            <person name="Schwitalla J."/>
            <person name="Martin K."/>
            <person name="De Beer W."/>
            <person name="Kaster A.-K."/>
            <person name="Vollmers J."/>
            <person name="Poulsen M."/>
            <person name="Beemelmanns C."/>
        </authorList>
    </citation>
    <scope>NUCLEOTIDE SEQUENCE [LARGE SCALE GENOMIC DNA]</scope>
    <source>
        <strain evidence="1 2">RB56</strain>
    </source>
</reference>
<evidence type="ECO:0000313" key="2">
    <source>
        <dbReference type="Proteomes" id="UP000431401"/>
    </source>
</evidence>
<evidence type="ECO:0000313" key="1">
    <source>
        <dbReference type="EMBL" id="MQY30628.1"/>
    </source>
</evidence>
<proteinExistence type="predicted"/>
<keyword evidence="2" id="KW-1185">Reference proteome</keyword>
<protein>
    <submittedName>
        <fullName evidence="1">Uncharacterized protein</fullName>
    </submittedName>
</protein>
<dbReference type="AlphaFoldDB" id="A0A7K0DYL0"/>
<comment type="caution">
    <text evidence="1">The sequence shown here is derived from an EMBL/GenBank/DDBJ whole genome shotgun (WGS) entry which is preliminary data.</text>
</comment>
<dbReference type="Proteomes" id="UP000431401">
    <property type="component" value="Unassembled WGS sequence"/>
</dbReference>
<gene>
    <name evidence="1" type="ORF">NRB56_62300</name>
</gene>
<organism evidence="1 2">
    <name type="scientific">Nocardia aurantia</name>
    <dbReference type="NCBI Taxonomy" id="2585199"/>
    <lineage>
        <taxon>Bacteria</taxon>
        <taxon>Bacillati</taxon>
        <taxon>Actinomycetota</taxon>
        <taxon>Actinomycetes</taxon>
        <taxon>Mycobacteriales</taxon>
        <taxon>Nocardiaceae</taxon>
        <taxon>Nocardia</taxon>
    </lineage>
</organism>